<feature type="domain" description="TORTIFOLIA1/SINE1-2 N-terminal" evidence="2">
    <location>
        <begin position="55"/>
        <end position="160"/>
    </location>
</feature>
<evidence type="ECO:0000259" key="2">
    <source>
        <dbReference type="Pfam" id="PF24714"/>
    </source>
</evidence>
<feature type="region of interest" description="Disordered" evidence="1">
    <location>
        <begin position="427"/>
        <end position="450"/>
    </location>
</feature>
<feature type="region of interest" description="Disordered" evidence="1">
    <location>
        <begin position="537"/>
        <end position="570"/>
    </location>
</feature>
<dbReference type="InterPro" id="IPR033337">
    <property type="entry name" value="TORTIFOLIA1/SINE1-2"/>
</dbReference>
<dbReference type="AlphaFoldDB" id="A0A8T1VVV5"/>
<proteinExistence type="predicted"/>
<dbReference type="EMBL" id="JAGDFM010000122">
    <property type="protein sequence ID" value="KAG7385427.1"/>
    <property type="molecule type" value="Genomic_DNA"/>
</dbReference>
<evidence type="ECO:0000313" key="4">
    <source>
        <dbReference type="Proteomes" id="UP000694044"/>
    </source>
</evidence>
<dbReference type="OrthoDB" id="64334at2759"/>
<gene>
    <name evidence="3" type="ORF">PHYPSEUDO_001556</name>
</gene>
<dbReference type="GO" id="GO:0005874">
    <property type="term" value="C:microtubule"/>
    <property type="evidence" value="ECO:0007669"/>
    <property type="project" value="InterPro"/>
</dbReference>
<comment type="caution">
    <text evidence="3">The sequence shown here is derived from an EMBL/GenBank/DDBJ whole genome shotgun (WGS) entry which is preliminary data.</text>
</comment>
<organism evidence="3 4">
    <name type="scientific">Phytophthora pseudosyringae</name>
    <dbReference type="NCBI Taxonomy" id="221518"/>
    <lineage>
        <taxon>Eukaryota</taxon>
        <taxon>Sar</taxon>
        <taxon>Stramenopiles</taxon>
        <taxon>Oomycota</taxon>
        <taxon>Peronosporomycetes</taxon>
        <taxon>Peronosporales</taxon>
        <taxon>Peronosporaceae</taxon>
        <taxon>Phytophthora</taxon>
    </lineage>
</organism>
<protein>
    <recommendedName>
        <fullName evidence="2">TORTIFOLIA1/SINE1-2 N-terminal domain-containing protein</fullName>
    </recommendedName>
</protein>
<dbReference type="GO" id="GO:0008017">
    <property type="term" value="F:microtubule binding"/>
    <property type="evidence" value="ECO:0007669"/>
    <property type="project" value="InterPro"/>
</dbReference>
<name>A0A8T1VVV5_9STRA</name>
<feature type="compositionally biased region" description="Polar residues" evidence="1">
    <location>
        <begin position="494"/>
        <end position="513"/>
    </location>
</feature>
<feature type="region of interest" description="Disordered" evidence="1">
    <location>
        <begin position="469"/>
        <end position="522"/>
    </location>
</feature>
<reference evidence="3" key="1">
    <citation type="submission" date="2021-02" db="EMBL/GenBank/DDBJ databases">
        <authorList>
            <person name="Palmer J.M."/>
        </authorList>
    </citation>
    <scope>NUCLEOTIDE SEQUENCE</scope>
    <source>
        <strain evidence="3">SCRP734</strain>
    </source>
</reference>
<feature type="region of interest" description="Disordered" evidence="1">
    <location>
        <begin position="1"/>
        <end position="45"/>
    </location>
</feature>
<keyword evidence="4" id="KW-1185">Reference proteome</keyword>
<evidence type="ECO:0000256" key="1">
    <source>
        <dbReference type="SAM" id="MobiDB-lite"/>
    </source>
</evidence>
<sequence>MMETNFQRRAAGHAGQLGSIGSAKGSLSPKGTIKKKKQDRKSKERQAQEICNLNVLIGRLEDRDTQQLAFATLIESLPGLNPSMVKEVYSLIEKNKKPGRSSTRRMLVLLIAALCRCHPVQAAKLLPRILSYACLRLRDRHAKTTDACVILASSIALYVLPCPTVSLPGVTSPRRQHGDSSTQQPFEAVAAVFAKEANAVGEAATRCLCGLLHPVDFDGVSVPGPSTILAHATRIRPFFKTLLVDTVAKMDGSTMFATFSPLFLLLQSTCQLARDAHEKGSFPQLGDDLAPYIASIYEAIEDAFQCGPRDDWMLRKRGLELLTLLLDIFVLQESAWCASVGAAKEYFQSHLERVRALVLAGRHDSVSPVREAAIPAVMAFECLENLYPQASGGLRSSASVSYDFVPPNPPGYSFTGKRWAKPVLSNAHDSHTPAANEAKELPPLSPSASTEDAQFFGDLAAGDEALPSHEANADEDEPTPLKFTKQAPLVRARSGNQIIRATTPSIGTASQGLPQRAESTQDDERFTELFMDQAAAPEDGDDVEHQSSQDDTSSEDQRIQAQRRGSSVHRVALGSSVAEQIDKPARSIPSATGITQAVTTLKQFAAKQRAQTRSRRFQYQDIPQISLPKRRSPHAIDKAEVFRPSHDNNAVETVLKQDDSNTASSLELSRAEATLEAAQCGEYELAFRLCIVEDDLELLRRTMSMIKTPCMATLSSMARNALCTALLSLLDGDEGEGSSDAWLALQWLQQWAAEVQNDRRQFEQLDSRVAQALSSKLNDMAMTSTKSSFAAAHVVFLLGI</sequence>
<accession>A0A8T1VVV5</accession>
<dbReference type="Proteomes" id="UP000694044">
    <property type="component" value="Unassembled WGS sequence"/>
</dbReference>
<dbReference type="PANTHER" id="PTHR31355:SF7">
    <property type="entry name" value="MICROTUBULE-ASSOCIATED PROTEIN TORTIFOLIA1"/>
    <property type="match status" value="1"/>
</dbReference>
<dbReference type="InterPro" id="IPR057600">
    <property type="entry name" value="TORTIFOLIA1/SINE1-2_N"/>
</dbReference>
<dbReference type="PANTHER" id="PTHR31355">
    <property type="entry name" value="MICROTUBULE-ASSOCIATED PROTEIN TORTIFOLIA1"/>
    <property type="match status" value="1"/>
</dbReference>
<evidence type="ECO:0000313" key="3">
    <source>
        <dbReference type="EMBL" id="KAG7385427.1"/>
    </source>
</evidence>
<dbReference type="Pfam" id="PF24714">
    <property type="entry name" value="TOR1L1_N"/>
    <property type="match status" value="1"/>
</dbReference>